<accession>A0A850RD51</accession>
<evidence type="ECO:0000256" key="1">
    <source>
        <dbReference type="ARBA" id="ARBA00005194"/>
    </source>
</evidence>
<evidence type="ECO:0000256" key="2">
    <source>
        <dbReference type="ARBA" id="ARBA00017562"/>
    </source>
</evidence>
<dbReference type="PROSITE" id="PS50968">
    <property type="entry name" value="BIOTINYL_LIPOYL"/>
    <property type="match status" value="1"/>
</dbReference>
<dbReference type="GO" id="GO:0003989">
    <property type="term" value="F:acetyl-CoA carboxylase activity"/>
    <property type="evidence" value="ECO:0007669"/>
    <property type="project" value="InterPro"/>
</dbReference>
<comment type="caution">
    <text evidence="10">The sequence shown here is derived from an EMBL/GenBank/DDBJ whole genome shotgun (WGS) entry which is preliminary data.</text>
</comment>
<protein>
    <recommendedName>
        <fullName evidence="2 8">Biotin carboxyl carrier protein of acetyl-CoA carboxylase</fullName>
    </recommendedName>
</protein>
<evidence type="ECO:0000256" key="5">
    <source>
        <dbReference type="ARBA" id="ARBA00023098"/>
    </source>
</evidence>
<dbReference type="RefSeq" id="WP_176942845.1">
    <property type="nucleotide sequence ID" value="NZ_JABZEC010000004.1"/>
</dbReference>
<reference evidence="10 11" key="1">
    <citation type="submission" date="2020-06" db="EMBL/GenBank/DDBJ databases">
        <authorList>
            <person name="Kang J."/>
        </authorList>
    </citation>
    <scope>NUCLEOTIDE SEQUENCE [LARGE SCALE GENOMIC DNA]</scope>
    <source>
        <strain evidence="10 11">DCY120</strain>
    </source>
</reference>
<evidence type="ECO:0000256" key="4">
    <source>
        <dbReference type="ARBA" id="ARBA00022832"/>
    </source>
</evidence>
<dbReference type="Pfam" id="PF00364">
    <property type="entry name" value="Biotin_lipoyl"/>
    <property type="match status" value="1"/>
</dbReference>
<dbReference type="PANTHER" id="PTHR45266">
    <property type="entry name" value="OXALOACETATE DECARBOXYLASE ALPHA CHAIN"/>
    <property type="match status" value="1"/>
</dbReference>
<dbReference type="PANTHER" id="PTHR45266:SF3">
    <property type="entry name" value="OXALOACETATE DECARBOXYLASE ALPHA CHAIN"/>
    <property type="match status" value="1"/>
</dbReference>
<dbReference type="InterPro" id="IPR001882">
    <property type="entry name" value="Biotin_BS"/>
</dbReference>
<dbReference type="PROSITE" id="PS00188">
    <property type="entry name" value="BIOTIN"/>
    <property type="match status" value="1"/>
</dbReference>
<evidence type="ECO:0000259" key="9">
    <source>
        <dbReference type="PROSITE" id="PS50968"/>
    </source>
</evidence>
<evidence type="ECO:0000256" key="7">
    <source>
        <dbReference type="ARBA" id="ARBA00023267"/>
    </source>
</evidence>
<dbReference type="GO" id="GO:0006633">
    <property type="term" value="P:fatty acid biosynthetic process"/>
    <property type="evidence" value="ECO:0007669"/>
    <property type="project" value="UniProtKB-UniPathway"/>
</dbReference>
<dbReference type="SUPFAM" id="SSF51230">
    <property type="entry name" value="Single hybrid motif"/>
    <property type="match status" value="1"/>
</dbReference>
<dbReference type="InterPro" id="IPR050709">
    <property type="entry name" value="Biotin_Carboxyl_Carrier/Decarb"/>
</dbReference>
<dbReference type="InterPro" id="IPR000089">
    <property type="entry name" value="Biotin_lipoyl"/>
</dbReference>
<evidence type="ECO:0000313" key="10">
    <source>
        <dbReference type="EMBL" id="NVY96688.1"/>
    </source>
</evidence>
<name>A0A850RD51_9LACO</name>
<dbReference type="UniPathway" id="UPA00094"/>
<dbReference type="AlphaFoldDB" id="A0A850RD51"/>
<keyword evidence="7 8" id="KW-0092">Biotin</keyword>
<dbReference type="GO" id="GO:0009317">
    <property type="term" value="C:acetyl-CoA carboxylase complex"/>
    <property type="evidence" value="ECO:0007669"/>
    <property type="project" value="InterPro"/>
</dbReference>
<dbReference type="EMBL" id="JABZEC010000004">
    <property type="protein sequence ID" value="NVY96688.1"/>
    <property type="molecule type" value="Genomic_DNA"/>
</dbReference>
<dbReference type="InterPro" id="IPR011053">
    <property type="entry name" value="Single_hybrid_motif"/>
</dbReference>
<feature type="domain" description="Lipoyl-binding" evidence="9">
    <location>
        <begin position="80"/>
        <end position="156"/>
    </location>
</feature>
<keyword evidence="6 8" id="KW-0275">Fatty acid biosynthesis</keyword>
<keyword evidence="5 8" id="KW-0443">Lipid metabolism</keyword>
<gene>
    <name evidence="10" type="primary">accB</name>
    <name evidence="10" type="ORF">HU830_05870</name>
</gene>
<comment type="function">
    <text evidence="8">This protein is a component of the acetyl coenzyme A carboxylase complex; first, biotin carboxylase catalyzes the carboxylation of the carrier protein and then the transcarboxylase transfers the carboxyl group to form malonyl-CoA.</text>
</comment>
<dbReference type="PRINTS" id="PR01071">
    <property type="entry name" value="ACOABIOTINCC"/>
</dbReference>
<proteinExistence type="predicted"/>
<evidence type="ECO:0000256" key="6">
    <source>
        <dbReference type="ARBA" id="ARBA00023160"/>
    </source>
</evidence>
<evidence type="ECO:0000256" key="8">
    <source>
        <dbReference type="RuleBase" id="RU364072"/>
    </source>
</evidence>
<dbReference type="Proteomes" id="UP000563523">
    <property type="component" value="Unassembled WGS sequence"/>
</dbReference>
<organism evidence="10 11">
    <name type="scientific">Bombilactobacillus apium</name>
    <dbReference type="NCBI Taxonomy" id="2675299"/>
    <lineage>
        <taxon>Bacteria</taxon>
        <taxon>Bacillati</taxon>
        <taxon>Bacillota</taxon>
        <taxon>Bacilli</taxon>
        <taxon>Lactobacillales</taxon>
        <taxon>Lactobacillaceae</taxon>
        <taxon>Bombilactobacillus</taxon>
    </lineage>
</organism>
<comment type="pathway">
    <text evidence="1 8">Lipid metabolism; fatty acid biosynthesis.</text>
</comment>
<keyword evidence="4 8" id="KW-0276">Fatty acid metabolism</keyword>
<keyword evidence="11" id="KW-1185">Reference proteome</keyword>
<dbReference type="Gene3D" id="2.40.50.100">
    <property type="match status" value="1"/>
</dbReference>
<evidence type="ECO:0000256" key="3">
    <source>
        <dbReference type="ARBA" id="ARBA00022516"/>
    </source>
</evidence>
<dbReference type="InterPro" id="IPR001249">
    <property type="entry name" value="AcCoA_biotinCC"/>
</dbReference>
<evidence type="ECO:0000313" key="11">
    <source>
        <dbReference type="Proteomes" id="UP000563523"/>
    </source>
</evidence>
<dbReference type="CDD" id="cd06850">
    <property type="entry name" value="biotinyl_domain"/>
    <property type="match status" value="1"/>
</dbReference>
<sequence>MNFEQIQTLIQQVNASDLREFKLDFEGNSLYLSKNQTALAPAPTPAVETTPAPAANVPAVETKTPAPAPVAVGKPQAAAGTAIKAPLVGIVYLQPSPDQPAYKKVGDHVAKGDVVCVIEAMKMMTEVKSEISGTVQEILVSNEEVVEYDQPLLTVVSGEED</sequence>
<keyword evidence="3 8" id="KW-0444">Lipid biosynthesis</keyword>
<dbReference type="NCBIfam" id="TIGR00531">
    <property type="entry name" value="BCCP"/>
    <property type="match status" value="1"/>
</dbReference>